<sequence length="409" mass="42897">MSQINPGDTAFILICAALVFLMTPALGLFYAGMVRSKNVLGTILQSLIMASIVGIEWVIIGYSMSFGPDVHGFVGDLSWLGLKGVGMAPNPDYAPTIPQTAFMLYQCMFAIITPALITGAFAERVRFAPFIVFSLLWAIFVYNPVCHWIWGTGGWLKEKGVLDFAGGLVVHLTCGVAALVGALITGKRKGYGKQSFAPHNLPMTLLGTGLLWFGWFGFNGGSALAANEIAASAAVATHIAGLVAMATWLGIEWIHRGKPTTLGAASGAIAGLATITPAAGFVGPVSAIIIGLTAGIICYIAVILKDKFGYDDSLDVVGIHGVGGLTGTICLGLFASKAINPGGVNGLFFGNPQFLFTQLYGIVAVGVYTLVVTWIIMKAIDVAMGFRVSSEAETEGLDLSEHSETAYTS</sequence>
<dbReference type="SUPFAM" id="SSF111352">
    <property type="entry name" value="Ammonium transporter"/>
    <property type="match status" value="1"/>
</dbReference>
<proteinExistence type="inferred from homology"/>
<keyword evidence="5 10" id="KW-0812">Transmembrane</keyword>
<feature type="transmembrane region" description="Helical" evidence="10">
    <location>
        <begin position="285"/>
        <end position="304"/>
    </location>
</feature>
<keyword evidence="3 10" id="KW-0813">Transport</keyword>
<dbReference type="Pfam" id="PF00909">
    <property type="entry name" value="Ammonium_transp"/>
    <property type="match status" value="1"/>
</dbReference>
<dbReference type="Proteomes" id="UP000093080">
    <property type="component" value="Unassembled WGS sequence"/>
</dbReference>
<feature type="transmembrane region" description="Helical" evidence="10">
    <location>
        <begin position="102"/>
        <end position="122"/>
    </location>
</feature>
<feature type="transmembrane region" description="Helical" evidence="10">
    <location>
        <begin position="261"/>
        <end position="279"/>
    </location>
</feature>
<feature type="transmembrane region" description="Helical" evidence="10">
    <location>
        <begin position="355"/>
        <end position="377"/>
    </location>
</feature>
<comment type="similarity">
    <text evidence="2 10">Belongs to the ammonia transporter channel (TC 1.A.11.2) family.</text>
</comment>
<feature type="transmembrane region" description="Helical" evidence="10">
    <location>
        <begin position="12"/>
        <end position="32"/>
    </location>
</feature>
<dbReference type="PANTHER" id="PTHR43029:SF10">
    <property type="entry name" value="AMMONIUM TRANSPORTER MEP2"/>
    <property type="match status" value="1"/>
</dbReference>
<dbReference type="GO" id="GO:0008519">
    <property type="term" value="F:ammonium channel activity"/>
    <property type="evidence" value="ECO:0007669"/>
    <property type="project" value="InterPro"/>
</dbReference>
<keyword evidence="6 10" id="KW-1133">Transmembrane helix</keyword>
<name>A0A1B9F5R3_9BACT</name>
<evidence type="ECO:0000259" key="11">
    <source>
        <dbReference type="Pfam" id="PF00909"/>
    </source>
</evidence>
<feature type="transmembrane region" description="Helical" evidence="10">
    <location>
        <begin position="229"/>
        <end position="249"/>
    </location>
</feature>
<protein>
    <recommendedName>
        <fullName evidence="9 10">Ammonium transporter</fullName>
    </recommendedName>
</protein>
<evidence type="ECO:0000256" key="1">
    <source>
        <dbReference type="ARBA" id="ARBA00004651"/>
    </source>
</evidence>
<keyword evidence="13" id="KW-1185">Reference proteome</keyword>
<evidence type="ECO:0000256" key="4">
    <source>
        <dbReference type="ARBA" id="ARBA00022475"/>
    </source>
</evidence>
<feature type="transmembrane region" description="Helical" evidence="10">
    <location>
        <begin position="196"/>
        <end position="217"/>
    </location>
</feature>
<keyword evidence="7 10" id="KW-0472">Membrane</keyword>
<dbReference type="InterPro" id="IPR001905">
    <property type="entry name" value="Ammonium_transpt"/>
</dbReference>
<gene>
    <name evidence="12" type="ORF">DBT_1336</name>
</gene>
<dbReference type="STRING" id="1156395.DBT_1336"/>
<dbReference type="FunFam" id="1.10.3430.10:FF:000007">
    <property type="entry name" value="Ammonium transporter"/>
    <property type="match status" value="1"/>
</dbReference>
<organism evidence="12 13">
    <name type="scientific">Dissulfuribacter thermophilus</name>
    <dbReference type="NCBI Taxonomy" id="1156395"/>
    <lineage>
        <taxon>Bacteria</taxon>
        <taxon>Pseudomonadati</taxon>
        <taxon>Thermodesulfobacteriota</taxon>
        <taxon>Dissulfuribacteria</taxon>
        <taxon>Dissulfuribacterales</taxon>
        <taxon>Dissulfuribacteraceae</taxon>
        <taxon>Dissulfuribacter</taxon>
    </lineage>
</organism>
<dbReference type="OrthoDB" id="9814202at2"/>
<keyword evidence="8 10" id="KW-0924">Ammonia transport</keyword>
<evidence type="ECO:0000256" key="9">
    <source>
        <dbReference type="ARBA" id="ARBA00050025"/>
    </source>
</evidence>
<accession>A0A1B9F5R3</accession>
<evidence type="ECO:0000313" key="12">
    <source>
        <dbReference type="EMBL" id="OCC15213.1"/>
    </source>
</evidence>
<evidence type="ECO:0000256" key="6">
    <source>
        <dbReference type="ARBA" id="ARBA00022989"/>
    </source>
</evidence>
<dbReference type="AlphaFoldDB" id="A0A1B9F5R3"/>
<evidence type="ECO:0000256" key="10">
    <source>
        <dbReference type="RuleBase" id="RU362002"/>
    </source>
</evidence>
<dbReference type="PANTHER" id="PTHR43029">
    <property type="entry name" value="AMMONIUM TRANSPORTER MEP2"/>
    <property type="match status" value="1"/>
</dbReference>
<feature type="transmembrane region" description="Helical" evidence="10">
    <location>
        <begin position="129"/>
        <end position="150"/>
    </location>
</feature>
<dbReference type="NCBIfam" id="TIGR00836">
    <property type="entry name" value="amt"/>
    <property type="match status" value="1"/>
</dbReference>
<evidence type="ECO:0000256" key="3">
    <source>
        <dbReference type="ARBA" id="ARBA00022448"/>
    </source>
</evidence>
<feature type="transmembrane region" description="Helical" evidence="10">
    <location>
        <begin position="316"/>
        <end position="335"/>
    </location>
</feature>
<evidence type="ECO:0000256" key="5">
    <source>
        <dbReference type="ARBA" id="ARBA00022692"/>
    </source>
</evidence>
<comment type="subcellular location">
    <subcellularLocation>
        <location evidence="1 10">Cell membrane</location>
        <topology evidence="1 10">Multi-pass membrane protein</topology>
    </subcellularLocation>
</comment>
<dbReference type="Gene3D" id="1.10.3430.10">
    <property type="entry name" value="Ammonium transporter AmtB like domains"/>
    <property type="match status" value="1"/>
</dbReference>
<dbReference type="RefSeq" id="WP_067617950.1">
    <property type="nucleotide sequence ID" value="NZ_MAGO01000006.1"/>
</dbReference>
<reference evidence="12 13" key="1">
    <citation type="submission" date="2016-06" db="EMBL/GenBank/DDBJ databases">
        <title>Respiratory ammonification of nitrate coupled to the oxidation of elemental sulfur in deep-sea autotrophic thermophilic bacteria.</title>
        <authorList>
            <person name="Slobodkina G.B."/>
            <person name="Mardanov A.V."/>
            <person name="Ravin N.V."/>
            <person name="Frolova A.A."/>
            <person name="Viryasiv M.B."/>
            <person name="Chernyh N.A."/>
            <person name="Bonch-Osmolovskaya E.A."/>
            <person name="Slobodkin A.I."/>
        </authorList>
    </citation>
    <scope>NUCLEOTIDE SEQUENCE [LARGE SCALE GENOMIC DNA]</scope>
    <source>
        <strain evidence="12 13">S69</strain>
    </source>
</reference>
<evidence type="ECO:0000256" key="7">
    <source>
        <dbReference type="ARBA" id="ARBA00023136"/>
    </source>
</evidence>
<feature type="transmembrane region" description="Helical" evidence="10">
    <location>
        <begin position="162"/>
        <end position="184"/>
    </location>
</feature>
<dbReference type="InterPro" id="IPR024041">
    <property type="entry name" value="NH4_transpt_AmtB-like_dom"/>
</dbReference>
<dbReference type="PATRIC" id="fig|1156395.6.peg.1347"/>
<feature type="transmembrane region" description="Helical" evidence="10">
    <location>
        <begin position="39"/>
        <end position="60"/>
    </location>
</feature>
<dbReference type="GO" id="GO:0005886">
    <property type="term" value="C:plasma membrane"/>
    <property type="evidence" value="ECO:0007669"/>
    <property type="project" value="UniProtKB-SubCell"/>
</dbReference>
<keyword evidence="4" id="KW-1003">Cell membrane</keyword>
<comment type="caution">
    <text evidence="12">The sequence shown here is derived from an EMBL/GenBank/DDBJ whole genome shotgun (WGS) entry which is preliminary data.</text>
</comment>
<dbReference type="InterPro" id="IPR029020">
    <property type="entry name" value="Ammonium/urea_transptr"/>
</dbReference>
<feature type="domain" description="Ammonium transporter AmtB-like" evidence="11">
    <location>
        <begin position="10"/>
        <end position="407"/>
    </location>
</feature>
<dbReference type="EMBL" id="MAGO01000006">
    <property type="protein sequence ID" value="OCC15213.1"/>
    <property type="molecule type" value="Genomic_DNA"/>
</dbReference>
<evidence type="ECO:0000313" key="13">
    <source>
        <dbReference type="Proteomes" id="UP000093080"/>
    </source>
</evidence>
<evidence type="ECO:0000256" key="2">
    <source>
        <dbReference type="ARBA" id="ARBA00005887"/>
    </source>
</evidence>
<evidence type="ECO:0000256" key="8">
    <source>
        <dbReference type="ARBA" id="ARBA00023177"/>
    </source>
</evidence>